<comment type="caution">
    <text evidence="1">The sequence shown here is derived from an EMBL/GenBank/DDBJ whole genome shotgun (WGS) entry which is preliminary data.</text>
</comment>
<reference evidence="1 2" key="1">
    <citation type="submission" date="2021-01" db="EMBL/GenBank/DDBJ databases">
        <title>Whole genome shotgun sequence of Planotetraspora kaengkrachanensis NBRC 104272.</title>
        <authorList>
            <person name="Komaki H."/>
            <person name="Tamura T."/>
        </authorList>
    </citation>
    <scope>NUCLEOTIDE SEQUENCE [LARGE SCALE GENOMIC DNA]</scope>
    <source>
        <strain evidence="1 2">NBRC 104272</strain>
    </source>
</reference>
<sequence length="255" mass="27729">MELDALEKRIAELRSEIRATKAAGDHATVRTLRAELRTAERAWDDALEPEPEPAKAPLLPVREQVHQALTLLGVPTATKMIVTVNEAFFAGHITTSQLTSLRRDEEKSFRGSPYARPYYLCAALTSELLSPARGLLAVSTWPMQNRIIGPLSPRADFLTSATRIAEHIMRLTGAGEDASPSAYRLLTRMAQNIPGAVDGFDQADPTQVIAAAGAELAVHEESDISHRGEAAQRAERQLNEVTQLFGAGLKTARTA</sequence>
<name>A0A8J3PUQ4_9ACTN</name>
<protein>
    <submittedName>
        <fullName evidence="1">Uncharacterized protein</fullName>
    </submittedName>
</protein>
<dbReference type="AlphaFoldDB" id="A0A8J3PUQ4"/>
<proteinExistence type="predicted"/>
<dbReference type="Proteomes" id="UP000630097">
    <property type="component" value="Unassembled WGS sequence"/>
</dbReference>
<evidence type="ECO:0000313" key="2">
    <source>
        <dbReference type="Proteomes" id="UP000630097"/>
    </source>
</evidence>
<keyword evidence="2" id="KW-1185">Reference proteome</keyword>
<dbReference type="EMBL" id="BONV01000019">
    <property type="protein sequence ID" value="GIG81399.1"/>
    <property type="molecule type" value="Genomic_DNA"/>
</dbReference>
<organism evidence="1 2">
    <name type="scientific">Planotetraspora kaengkrachanensis</name>
    <dbReference type="NCBI Taxonomy" id="575193"/>
    <lineage>
        <taxon>Bacteria</taxon>
        <taxon>Bacillati</taxon>
        <taxon>Actinomycetota</taxon>
        <taxon>Actinomycetes</taxon>
        <taxon>Streptosporangiales</taxon>
        <taxon>Streptosporangiaceae</taxon>
        <taxon>Planotetraspora</taxon>
    </lineage>
</organism>
<gene>
    <name evidence="1" type="ORF">Pka01_45260</name>
</gene>
<evidence type="ECO:0000313" key="1">
    <source>
        <dbReference type="EMBL" id="GIG81399.1"/>
    </source>
</evidence>
<dbReference type="RefSeq" id="WP_203884755.1">
    <property type="nucleotide sequence ID" value="NZ_BAABHH010000018.1"/>
</dbReference>
<accession>A0A8J3PUQ4</accession>